<keyword evidence="1" id="KW-1133">Transmembrane helix</keyword>
<evidence type="ECO:0000313" key="3">
    <source>
        <dbReference type="Proteomes" id="UP000589132"/>
    </source>
</evidence>
<protein>
    <submittedName>
        <fullName evidence="2">Uncharacterized protein</fullName>
    </submittedName>
</protein>
<dbReference type="AlphaFoldDB" id="A0A7J4CZ50"/>
<comment type="caution">
    <text evidence="2">The sequence shown here is derived from an EMBL/GenBank/DDBJ whole genome shotgun (WGS) entry which is preliminary data.</text>
</comment>
<dbReference type="EMBL" id="DTTC01000019">
    <property type="protein sequence ID" value="HIA97643.1"/>
    <property type="molecule type" value="Genomic_DNA"/>
</dbReference>
<feature type="transmembrane region" description="Helical" evidence="1">
    <location>
        <begin position="70"/>
        <end position="88"/>
    </location>
</feature>
<organism evidence="2 3">
    <name type="scientific">Marine Group III euryarchaeote</name>
    <dbReference type="NCBI Taxonomy" id="2173149"/>
    <lineage>
        <taxon>Archaea</taxon>
        <taxon>Methanobacteriati</taxon>
        <taxon>Thermoplasmatota</taxon>
        <taxon>Thermoplasmata</taxon>
        <taxon>Candidatus Thermoprofundales</taxon>
    </lineage>
</organism>
<evidence type="ECO:0000313" key="2">
    <source>
        <dbReference type="EMBL" id="HIA97643.1"/>
    </source>
</evidence>
<proteinExistence type="predicted"/>
<keyword evidence="1" id="KW-0812">Transmembrane</keyword>
<evidence type="ECO:0000256" key="1">
    <source>
        <dbReference type="SAM" id="Phobius"/>
    </source>
</evidence>
<sequence>MAELVWNVDGEIISTILIELDEGGDALSQFSWIAVSGEHTISVSSGNALKTVSVSVVSSAAVEDDEEMNLWLYSVPVIAVVVGVVIMLRRMLGGGDDEFEWE</sequence>
<reference evidence="3" key="1">
    <citation type="journal article" date="2019" name="bioRxiv">
        <title>Genome diversification in globally distributed novel marine Proteobacteria is linked to environmental adaptation.</title>
        <authorList>
            <person name="Zhou Z."/>
            <person name="Tran P.Q."/>
            <person name="Kieft K."/>
            <person name="Anantharaman K."/>
        </authorList>
    </citation>
    <scope>NUCLEOTIDE SEQUENCE [LARGE SCALE GENOMIC DNA]</scope>
</reference>
<name>A0A7J4CZ50_9ARCH</name>
<dbReference type="Proteomes" id="UP000589132">
    <property type="component" value="Unassembled WGS sequence"/>
</dbReference>
<gene>
    <name evidence="2" type="ORF">EYO15_00455</name>
</gene>
<keyword evidence="1" id="KW-0472">Membrane</keyword>
<accession>A0A7J4CZ50</accession>